<keyword evidence="4" id="KW-1185">Reference proteome</keyword>
<feature type="transmembrane region" description="Helical" evidence="2">
    <location>
        <begin position="530"/>
        <end position="553"/>
    </location>
</feature>
<dbReference type="Proteomes" id="UP000193689">
    <property type="component" value="Unassembled WGS sequence"/>
</dbReference>
<dbReference type="EMBL" id="MCFJ01000010">
    <property type="protein sequence ID" value="ORY61619.1"/>
    <property type="molecule type" value="Genomic_DNA"/>
</dbReference>
<dbReference type="InParanoid" id="A0A1Y2DR07"/>
<evidence type="ECO:0000313" key="3">
    <source>
        <dbReference type="EMBL" id="ORY61619.1"/>
    </source>
</evidence>
<feature type="transmembrane region" description="Helical" evidence="2">
    <location>
        <begin position="83"/>
        <end position="101"/>
    </location>
</feature>
<feature type="transmembrane region" description="Helical" evidence="2">
    <location>
        <begin position="171"/>
        <end position="191"/>
    </location>
</feature>
<accession>A0A1Y2DR07</accession>
<sequence>MASSKWTPLQPNADDDFEMRPSDRFNNRTGEETPDPSNNKPRTRGQGLFQQSDLSFASHDKTTQPVLPLGRPKAKKGIHTQDLWTAALSFTCLGLAILVVADDRIAWHLGQGDDDNNQLIVVGFLLSIMNLCTESVAPTLFLLMEARFGPSTLQNYQGLLRNEIIAERLHFVWRVVLCAMVALPLGVSAAYKGFSGGHSTIEVRAANYVGNASYYGMFAPPGLQPLGNNLGIWLFSNATLPFAVASSYGAVAPDFPTELPTPYGFNVLMLSNESTAMLDIPQPDYVSAVQSKLAIGESWTVSAPVYGTVSTFNNSKTTDPDGWDLYFQIKCKAAKPSDGFSTTWMYNPHYYLTLLGSPSIAGDQTHQYIGYIPWPNRTSTPSCLDFAPYAQLYNIYRQSCHGTWSITRGSILLKDGSCDGPILPAEKQQLIVDNALVLELYMASLFDFLGIFVDSNNQSDWASPYMATGVAAMLWSRITALDGASNMARSQKAGWTSQQGQIKYTFEEAGLVYQVDDTPQYTRPTLKKSGLLYCVFLIQPVLLVVMLVSFSLLHSTPLDRGFGLVSILSGVDRESLDGIAGASLSGELEEDVKLIIRAVHAENKESIQYQVTQSSPTSARTGRLVKATVYH</sequence>
<keyword evidence="2" id="KW-0472">Membrane</keyword>
<gene>
    <name evidence="3" type="ORF">BCR38DRAFT_411478</name>
</gene>
<dbReference type="OrthoDB" id="5420013at2759"/>
<feature type="region of interest" description="Disordered" evidence="1">
    <location>
        <begin position="1"/>
        <end position="46"/>
    </location>
</feature>
<evidence type="ECO:0000256" key="1">
    <source>
        <dbReference type="SAM" id="MobiDB-lite"/>
    </source>
</evidence>
<organism evidence="3 4">
    <name type="scientific">Pseudomassariella vexata</name>
    <dbReference type="NCBI Taxonomy" id="1141098"/>
    <lineage>
        <taxon>Eukaryota</taxon>
        <taxon>Fungi</taxon>
        <taxon>Dikarya</taxon>
        <taxon>Ascomycota</taxon>
        <taxon>Pezizomycotina</taxon>
        <taxon>Sordariomycetes</taxon>
        <taxon>Xylariomycetidae</taxon>
        <taxon>Amphisphaeriales</taxon>
        <taxon>Pseudomassariaceae</taxon>
        <taxon>Pseudomassariella</taxon>
    </lineage>
</organism>
<reference evidence="3 4" key="1">
    <citation type="submission" date="2016-07" db="EMBL/GenBank/DDBJ databases">
        <title>Pervasive Adenine N6-methylation of Active Genes in Fungi.</title>
        <authorList>
            <consortium name="DOE Joint Genome Institute"/>
            <person name="Mondo S.J."/>
            <person name="Dannebaum R.O."/>
            <person name="Kuo R.C."/>
            <person name="Labutti K."/>
            <person name="Haridas S."/>
            <person name="Kuo A."/>
            <person name="Salamov A."/>
            <person name="Ahrendt S.R."/>
            <person name="Lipzen A."/>
            <person name="Sullivan W."/>
            <person name="Andreopoulos W.B."/>
            <person name="Clum A."/>
            <person name="Lindquist E."/>
            <person name="Daum C."/>
            <person name="Ramamoorthy G.K."/>
            <person name="Gryganskyi A."/>
            <person name="Culley D."/>
            <person name="Magnuson J.K."/>
            <person name="James T.Y."/>
            <person name="O'Malley M.A."/>
            <person name="Stajich J.E."/>
            <person name="Spatafora J.W."/>
            <person name="Visel A."/>
            <person name="Grigoriev I.V."/>
        </authorList>
    </citation>
    <scope>NUCLEOTIDE SEQUENCE [LARGE SCALE GENOMIC DNA]</scope>
    <source>
        <strain evidence="3 4">CBS 129021</strain>
    </source>
</reference>
<keyword evidence="2" id="KW-1133">Transmembrane helix</keyword>
<dbReference type="AlphaFoldDB" id="A0A1Y2DR07"/>
<comment type="caution">
    <text evidence="3">The sequence shown here is derived from an EMBL/GenBank/DDBJ whole genome shotgun (WGS) entry which is preliminary data.</text>
</comment>
<keyword evidence="2" id="KW-0812">Transmembrane</keyword>
<proteinExistence type="predicted"/>
<feature type="compositionally biased region" description="Basic and acidic residues" evidence="1">
    <location>
        <begin position="18"/>
        <end position="31"/>
    </location>
</feature>
<name>A0A1Y2DR07_9PEZI</name>
<dbReference type="GeneID" id="63774795"/>
<dbReference type="RefSeq" id="XP_040713696.1">
    <property type="nucleotide sequence ID" value="XM_040858583.1"/>
</dbReference>
<evidence type="ECO:0000256" key="2">
    <source>
        <dbReference type="SAM" id="Phobius"/>
    </source>
</evidence>
<feature type="compositionally biased region" description="Polar residues" evidence="1">
    <location>
        <begin position="1"/>
        <end position="10"/>
    </location>
</feature>
<feature type="transmembrane region" description="Helical" evidence="2">
    <location>
        <begin position="121"/>
        <end position="143"/>
    </location>
</feature>
<protein>
    <submittedName>
        <fullName evidence="3">Uncharacterized protein</fullName>
    </submittedName>
</protein>
<evidence type="ECO:0000313" key="4">
    <source>
        <dbReference type="Proteomes" id="UP000193689"/>
    </source>
</evidence>